<dbReference type="InterPro" id="IPR003877">
    <property type="entry name" value="SPRY_dom"/>
</dbReference>
<dbReference type="PROSITE" id="PS50897">
    <property type="entry name" value="CTLH"/>
    <property type="match status" value="1"/>
</dbReference>
<dbReference type="PROSITE" id="PS50188">
    <property type="entry name" value="B302_SPRY"/>
    <property type="match status" value="1"/>
</dbReference>
<dbReference type="InterPro" id="IPR043136">
    <property type="entry name" value="B30.2/SPRY_sf"/>
</dbReference>
<feature type="domain" description="CTLH" evidence="3">
    <location>
        <begin position="296"/>
        <end position="353"/>
    </location>
</feature>
<dbReference type="PROSITE" id="PS50896">
    <property type="entry name" value="LISH"/>
    <property type="match status" value="1"/>
</dbReference>
<name>A0A9P0EH21_NEZVI</name>
<dbReference type="InterPro" id="IPR035782">
    <property type="entry name" value="SPRY_RanBP9/10"/>
</dbReference>
<evidence type="ECO:0000313" key="4">
    <source>
        <dbReference type="EMBL" id="CAH1393861.1"/>
    </source>
</evidence>
<reference evidence="4" key="1">
    <citation type="submission" date="2022-01" db="EMBL/GenBank/DDBJ databases">
        <authorList>
            <person name="King R."/>
        </authorList>
    </citation>
    <scope>NUCLEOTIDE SEQUENCE</scope>
</reference>
<dbReference type="InterPro" id="IPR013144">
    <property type="entry name" value="CRA_dom"/>
</dbReference>
<keyword evidence="5" id="KW-1185">Reference proteome</keyword>
<evidence type="ECO:0000259" key="3">
    <source>
        <dbReference type="PROSITE" id="PS50897"/>
    </source>
</evidence>
<accession>A0A9P0EH21</accession>
<dbReference type="SMART" id="SM00449">
    <property type="entry name" value="SPRY"/>
    <property type="match status" value="1"/>
</dbReference>
<dbReference type="InterPro" id="IPR050618">
    <property type="entry name" value="Ubq-SigPath_Reg"/>
</dbReference>
<dbReference type="Pfam" id="PF10607">
    <property type="entry name" value="CTLH"/>
    <property type="match status" value="1"/>
</dbReference>
<dbReference type="CDD" id="cd12909">
    <property type="entry name" value="SPRY_RanBP9_10"/>
    <property type="match status" value="1"/>
</dbReference>
<dbReference type="Gene3D" id="2.60.120.920">
    <property type="match status" value="1"/>
</dbReference>
<dbReference type="InterPro" id="IPR013320">
    <property type="entry name" value="ConA-like_dom_sf"/>
</dbReference>
<organism evidence="4 5">
    <name type="scientific">Nezara viridula</name>
    <name type="common">Southern green stink bug</name>
    <name type="synonym">Cimex viridulus</name>
    <dbReference type="NCBI Taxonomy" id="85310"/>
    <lineage>
        <taxon>Eukaryota</taxon>
        <taxon>Metazoa</taxon>
        <taxon>Ecdysozoa</taxon>
        <taxon>Arthropoda</taxon>
        <taxon>Hexapoda</taxon>
        <taxon>Insecta</taxon>
        <taxon>Pterygota</taxon>
        <taxon>Neoptera</taxon>
        <taxon>Paraneoptera</taxon>
        <taxon>Hemiptera</taxon>
        <taxon>Heteroptera</taxon>
        <taxon>Panheteroptera</taxon>
        <taxon>Pentatomomorpha</taxon>
        <taxon>Pentatomoidea</taxon>
        <taxon>Pentatomidae</taxon>
        <taxon>Pentatominae</taxon>
        <taxon>Nezara</taxon>
    </lineage>
</organism>
<dbReference type="InterPro" id="IPR006595">
    <property type="entry name" value="CTLH_C"/>
</dbReference>
<dbReference type="Proteomes" id="UP001152798">
    <property type="component" value="Chromosome 2"/>
</dbReference>
<feature type="domain" description="B30.2/SPRY" evidence="2">
    <location>
        <begin position="19"/>
        <end position="227"/>
    </location>
</feature>
<evidence type="ECO:0008006" key="6">
    <source>
        <dbReference type="Google" id="ProtNLM"/>
    </source>
</evidence>
<sequence length="541" mass="59922">MASSSQEMSENFCEVKSDFKERLKTLYPMVNEEETPLPKSWSPKDKFNYIGLSNGNLRVHYKDLLTCSKMESEGLRSYAVVAAGHGKTHKDAASVRATHPIPAACGLYYFEVKIVSKGRDGYMGIGLSAQGVNMNRLPGWDKHSYGYHGDDGHSFCSSGTGLPYGPTFTTGDVIGCGVNLIDNTCFYTKNGHNLGVAFTDLPGNLYPTVGLQTPGEVVDANFGQAPFVFDVEDMMKELRARTKLTIENFPIPDSYGEHQLILQRLVSSYLVHHGYCSTAEAFASSTGQEFNEEITSIKNRQKILKLILAGRMGEAIDLTWRLYPGLLESRPNLLFLLKCRQFIEMVNGSDIDNNTRHIAAHTSVIQSTKPYRNVAEINGISKSKDETLGGNDKNTCNGLQNGYISDDLAKCCDLESGIREVCGGSRHAIQRMLDFGRELYNYSQQLFHENGSHEQNKKMLQDAFSLLAYANPWDSPVGWQLDPIQRETVCAQLNSAILDSSNMARRPPLEIAVSHAKELIQLMSRSGLGSCAFANVDDIMN</sequence>
<gene>
    <name evidence="4" type="ORF">NEZAVI_LOCUS4471</name>
</gene>
<comment type="similarity">
    <text evidence="1">Belongs to the RANBP9/10 family.</text>
</comment>
<dbReference type="Pfam" id="PF08513">
    <property type="entry name" value="LisH"/>
    <property type="match status" value="1"/>
</dbReference>
<dbReference type="SMART" id="SM00757">
    <property type="entry name" value="CRA"/>
    <property type="match status" value="1"/>
</dbReference>
<dbReference type="Pfam" id="PF00622">
    <property type="entry name" value="SPRY"/>
    <property type="match status" value="1"/>
</dbReference>
<dbReference type="InterPro" id="IPR006594">
    <property type="entry name" value="LisH"/>
</dbReference>
<dbReference type="PANTHER" id="PTHR12864">
    <property type="entry name" value="RAN BINDING PROTEIN 9-RELATED"/>
    <property type="match status" value="1"/>
</dbReference>
<dbReference type="InterPro" id="IPR001870">
    <property type="entry name" value="B30.2/SPRY"/>
</dbReference>
<proteinExistence type="inferred from homology"/>
<dbReference type="FunFam" id="2.60.120.920:FF:000011">
    <property type="entry name" value="RAN binding protein 10"/>
    <property type="match status" value="1"/>
</dbReference>
<dbReference type="OrthoDB" id="25503at2759"/>
<evidence type="ECO:0000259" key="2">
    <source>
        <dbReference type="PROSITE" id="PS50188"/>
    </source>
</evidence>
<dbReference type="SMART" id="SM00667">
    <property type="entry name" value="LisH"/>
    <property type="match status" value="1"/>
</dbReference>
<dbReference type="InterPro" id="IPR024964">
    <property type="entry name" value="CTLH/CRA"/>
</dbReference>
<dbReference type="EMBL" id="OV725078">
    <property type="protein sequence ID" value="CAH1393861.1"/>
    <property type="molecule type" value="Genomic_DNA"/>
</dbReference>
<evidence type="ECO:0000313" key="5">
    <source>
        <dbReference type="Proteomes" id="UP001152798"/>
    </source>
</evidence>
<dbReference type="SUPFAM" id="SSF49899">
    <property type="entry name" value="Concanavalin A-like lectins/glucanases"/>
    <property type="match status" value="1"/>
</dbReference>
<protein>
    <recommendedName>
        <fullName evidence="6">Ran-binding protein 9</fullName>
    </recommendedName>
</protein>
<dbReference type="AlphaFoldDB" id="A0A9P0EH21"/>
<dbReference type="SMART" id="SM00668">
    <property type="entry name" value="CTLH"/>
    <property type="match status" value="1"/>
</dbReference>
<evidence type="ECO:0000256" key="1">
    <source>
        <dbReference type="ARBA" id="ARBA00006535"/>
    </source>
</evidence>